<proteinExistence type="predicted"/>
<organism evidence="1 2">
    <name type="scientific">Eumeta variegata</name>
    <name type="common">Bagworm moth</name>
    <name type="synonym">Eumeta japonica</name>
    <dbReference type="NCBI Taxonomy" id="151549"/>
    <lineage>
        <taxon>Eukaryota</taxon>
        <taxon>Metazoa</taxon>
        <taxon>Ecdysozoa</taxon>
        <taxon>Arthropoda</taxon>
        <taxon>Hexapoda</taxon>
        <taxon>Insecta</taxon>
        <taxon>Pterygota</taxon>
        <taxon>Neoptera</taxon>
        <taxon>Endopterygota</taxon>
        <taxon>Lepidoptera</taxon>
        <taxon>Glossata</taxon>
        <taxon>Ditrysia</taxon>
        <taxon>Tineoidea</taxon>
        <taxon>Psychidae</taxon>
        <taxon>Oiketicinae</taxon>
        <taxon>Eumeta</taxon>
    </lineage>
</organism>
<evidence type="ECO:0000313" key="1">
    <source>
        <dbReference type="EMBL" id="GBP08661.1"/>
    </source>
</evidence>
<name>A0A4C1T5W5_EUMVA</name>
<gene>
    <name evidence="1" type="ORF">EVAR_7262_1</name>
</gene>
<dbReference type="EMBL" id="BGZK01000032">
    <property type="protein sequence ID" value="GBP08661.1"/>
    <property type="molecule type" value="Genomic_DNA"/>
</dbReference>
<dbReference type="PROSITE" id="PS51257">
    <property type="entry name" value="PROKAR_LIPOPROTEIN"/>
    <property type="match status" value="1"/>
</dbReference>
<reference evidence="1 2" key="1">
    <citation type="journal article" date="2019" name="Commun. Biol.">
        <title>The bagworm genome reveals a unique fibroin gene that provides high tensile strength.</title>
        <authorList>
            <person name="Kono N."/>
            <person name="Nakamura H."/>
            <person name="Ohtoshi R."/>
            <person name="Tomita M."/>
            <person name="Numata K."/>
            <person name="Arakawa K."/>
        </authorList>
    </citation>
    <scope>NUCLEOTIDE SEQUENCE [LARGE SCALE GENOMIC DNA]</scope>
</reference>
<evidence type="ECO:0000313" key="2">
    <source>
        <dbReference type="Proteomes" id="UP000299102"/>
    </source>
</evidence>
<accession>A0A4C1T5W5</accession>
<sequence length="87" mass="9070">MRLGGRTSAVGTPLYLSSACLDERPLRIDWIARDEIAKCTPMNRIIPTGRDKVYRVTVGSAEGLRGGGAATLAAGGARGRKTAVIAG</sequence>
<protein>
    <submittedName>
        <fullName evidence="1">Uncharacterized protein</fullName>
    </submittedName>
</protein>
<dbReference type="AlphaFoldDB" id="A0A4C1T5W5"/>
<comment type="caution">
    <text evidence="1">The sequence shown here is derived from an EMBL/GenBank/DDBJ whole genome shotgun (WGS) entry which is preliminary data.</text>
</comment>
<dbReference type="Proteomes" id="UP000299102">
    <property type="component" value="Unassembled WGS sequence"/>
</dbReference>
<keyword evidence="2" id="KW-1185">Reference proteome</keyword>